<keyword evidence="6" id="KW-0946">Virion</keyword>
<keyword evidence="7" id="KW-1160">Virus entry into host cell</keyword>
<accession>A0A8S5V0N7</accession>
<keyword evidence="3" id="KW-1230">Viral tail fiber protein</keyword>
<feature type="compositionally biased region" description="Polar residues" evidence="8">
    <location>
        <begin position="307"/>
        <end position="323"/>
    </location>
</feature>
<organism evidence="10">
    <name type="scientific">Myoviridae sp. ctHIt1</name>
    <dbReference type="NCBI Taxonomy" id="2825076"/>
    <lineage>
        <taxon>Viruses</taxon>
        <taxon>Duplodnaviria</taxon>
        <taxon>Heunggongvirae</taxon>
        <taxon>Uroviricota</taxon>
        <taxon>Caudoviricetes</taxon>
    </lineage>
</organism>
<evidence type="ECO:0000259" key="9">
    <source>
        <dbReference type="Pfam" id="PF12571"/>
    </source>
</evidence>
<evidence type="ECO:0000256" key="2">
    <source>
        <dbReference type="ARBA" id="ARBA00022581"/>
    </source>
</evidence>
<comment type="subcellular location">
    <subcellularLocation>
        <location evidence="1">Virion</location>
    </subcellularLocation>
</comment>
<evidence type="ECO:0000313" key="10">
    <source>
        <dbReference type="EMBL" id="DAG00289.1"/>
    </source>
</evidence>
<name>A0A8S5V0N7_9CAUD</name>
<keyword evidence="4" id="KW-1227">Viral tail protein</keyword>
<dbReference type="GO" id="GO:0098024">
    <property type="term" value="C:virus tail, fiber"/>
    <property type="evidence" value="ECO:0007669"/>
    <property type="project" value="UniProtKB-KW"/>
</dbReference>
<sequence>MASQYFAILTDYGTRAIAHALSQGQPLQLTQFAVGDGNGQAVTPTASATALVHQTHIAPVSAVSLDPRNNKQVIVELTIPENVGGFYIREMGVFDAQNKLIAYANCPESFKPTESSGSGKVQVLRMILKVESSSAVTLSIDNSVIFVTRQQMTPKTITATTQNGFDESGHSHEIAKASTTQQGITQLYSGYESESEDMAATPKSIKLLKAFIDALTRNLSNYIPNSKKSSAVNSNSTETVATSAAVKTAYDKGVEAKNAADNAQRTANDGVSKADAAQRTANDGVSKADAAQRTANDGVSKADAAQRTANDGVSKANAANNNADGRVSKSGDSLTGILHTVGIASTHFGQGGYSSQYASGAPFMVEATGSRDKDTYHPFIKGLVRSRGRYGAGFSFGYTTKQGNGDGFGRGIINLIEDNGTSKNWGFEHNGDFYSAGDVRTSSGKSINDSVQTSAISHITNGTAKNKVASEFALNELNKKLSTVIRKNYTKTIKGTNASFDNATQKNINLEGETIIHPDGKIEQIIHFKAFRVWWFYFEAKNNSERLAIEIPVPLWTAMPNKITNVTATFSRTESERSFSFGAEAFEWWPPSWAFERQNNIKDRLWLYTIRHIGNQDEHIDLWVKVEGY</sequence>
<evidence type="ECO:0000256" key="8">
    <source>
        <dbReference type="SAM" id="MobiDB-lite"/>
    </source>
</evidence>
<dbReference type="GO" id="GO:0046718">
    <property type="term" value="P:symbiont entry into host cell"/>
    <property type="evidence" value="ECO:0007669"/>
    <property type="project" value="UniProtKB-KW"/>
</dbReference>
<reference evidence="10" key="1">
    <citation type="journal article" date="2021" name="Proc. Natl. Acad. Sci. U.S.A.">
        <title>A Catalog of Tens of Thousands of Viruses from Human Metagenomes Reveals Hidden Associations with Chronic Diseases.</title>
        <authorList>
            <person name="Tisza M.J."/>
            <person name="Buck C.B."/>
        </authorList>
    </citation>
    <scope>NUCLEOTIDE SEQUENCE</scope>
    <source>
        <strain evidence="10">CtHIt1</strain>
    </source>
</reference>
<evidence type="ECO:0000256" key="7">
    <source>
        <dbReference type="ARBA" id="ARBA00023296"/>
    </source>
</evidence>
<dbReference type="PANTHER" id="PTHR35191:SF1">
    <property type="entry name" value="PROPHAGE SIDE TAIL FIBER PROTEIN HOMOLOG STFQ-RELATED"/>
    <property type="match status" value="1"/>
</dbReference>
<dbReference type="GO" id="GO:0019062">
    <property type="term" value="P:virion attachment to host cell"/>
    <property type="evidence" value="ECO:0007669"/>
    <property type="project" value="UniProtKB-KW"/>
</dbReference>
<evidence type="ECO:0000256" key="3">
    <source>
        <dbReference type="ARBA" id="ARBA00022672"/>
    </source>
</evidence>
<dbReference type="InterPro" id="IPR022225">
    <property type="entry name" value="Phage_tail_fibre_N"/>
</dbReference>
<dbReference type="Pfam" id="PF03406">
    <property type="entry name" value="Phage_fiber_2"/>
    <property type="match status" value="1"/>
</dbReference>
<keyword evidence="5" id="KW-1161">Viral attachment to host cell</keyword>
<feature type="region of interest" description="Disordered" evidence="8">
    <location>
        <begin position="260"/>
        <end position="329"/>
    </location>
</feature>
<proteinExistence type="predicted"/>
<dbReference type="InterPro" id="IPR051934">
    <property type="entry name" value="Phage_Tail_Fiber_Structural"/>
</dbReference>
<evidence type="ECO:0000256" key="4">
    <source>
        <dbReference type="ARBA" id="ARBA00022732"/>
    </source>
</evidence>
<protein>
    <submittedName>
        <fullName evidence="10">Tail collar fiber protein</fullName>
    </submittedName>
</protein>
<dbReference type="EMBL" id="BK016179">
    <property type="protein sequence ID" value="DAG00289.1"/>
    <property type="molecule type" value="Genomic_DNA"/>
</dbReference>
<dbReference type="InterPro" id="IPR005068">
    <property type="entry name" value="Phage_lambda_Stf-r2"/>
</dbReference>
<evidence type="ECO:0000256" key="1">
    <source>
        <dbReference type="ARBA" id="ARBA00004328"/>
    </source>
</evidence>
<keyword evidence="2" id="KW-0945">Host-virus interaction</keyword>
<feature type="domain" description="Phage tail fibre protein N-terminal" evidence="9">
    <location>
        <begin position="1"/>
        <end position="150"/>
    </location>
</feature>
<evidence type="ECO:0000256" key="6">
    <source>
        <dbReference type="ARBA" id="ARBA00022844"/>
    </source>
</evidence>
<dbReference type="PANTHER" id="PTHR35191">
    <property type="entry name" value="PROPHAGE SIDE TAIL FIBER PROTEIN HOMOLOG STFQ-RELATED"/>
    <property type="match status" value="1"/>
</dbReference>
<evidence type="ECO:0000256" key="5">
    <source>
        <dbReference type="ARBA" id="ARBA00022804"/>
    </source>
</evidence>
<dbReference type="Pfam" id="PF12571">
    <property type="entry name" value="Phage_tail_fib"/>
    <property type="match status" value="1"/>
</dbReference>